<dbReference type="PANTHER" id="PTHR33164:SF102">
    <property type="entry name" value="TRANSCRIPTIONAL REGULATORY PROTEIN"/>
    <property type="match status" value="1"/>
</dbReference>
<dbReference type="GO" id="GO:0003700">
    <property type="term" value="F:DNA-binding transcription factor activity"/>
    <property type="evidence" value="ECO:0007669"/>
    <property type="project" value="InterPro"/>
</dbReference>
<dbReference type="Proteomes" id="UP000276379">
    <property type="component" value="Unassembled WGS sequence"/>
</dbReference>
<name>A0A3R8Q6N7_9ACTN</name>
<feature type="domain" description="HTH marR-type" evidence="1">
    <location>
        <begin position="42"/>
        <end position="145"/>
    </location>
</feature>
<dbReference type="EMBL" id="PDES01000019">
    <property type="protein sequence ID" value="RRQ79159.1"/>
    <property type="molecule type" value="Genomic_DNA"/>
</dbReference>
<dbReference type="Gene3D" id="1.10.10.10">
    <property type="entry name" value="Winged helix-like DNA-binding domain superfamily/Winged helix DNA-binding domain"/>
    <property type="match status" value="1"/>
</dbReference>
<organism evidence="2 3">
    <name type="scientific">Streptomyces griseofuscus</name>
    <dbReference type="NCBI Taxonomy" id="146922"/>
    <lineage>
        <taxon>Bacteria</taxon>
        <taxon>Bacillati</taxon>
        <taxon>Actinomycetota</taxon>
        <taxon>Actinomycetes</taxon>
        <taxon>Kitasatosporales</taxon>
        <taxon>Streptomycetaceae</taxon>
        <taxon>Streptomyces</taxon>
    </lineage>
</organism>
<dbReference type="GO" id="GO:0006950">
    <property type="term" value="P:response to stress"/>
    <property type="evidence" value="ECO:0007669"/>
    <property type="project" value="TreeGrafter"/>
</dbReference>
<keyword evidence="3" id="KW-1185">Reference proteome</keyword>
<accession>A0A3R8Q6N7</accession>
<dbReference type="InterPro" id="IPR036390">
    <property type="entry name" value="WH_DNA-bd_sf"/>
</dbReference>
<evidence type="ECO:0000259" key="1">
    <source>
        <dbReference type="SMART" id="SM00347"/>
    </source>
</evidence>
<evidence type="ECO:0000313" key="3">
    <source>
        <dbReference type="Proteomes" id="UP000276379"/>
    </source>
</evidence>
<dbReference type="SMART" id="SM00347">
    <property type="entry name" value="HTH_MARR"/>
    <property type="match status" value="1"/>
</dbReference>
<dbReference type="InterPro" id="IPR000835">
    <property type="entry name" value="HTH_MarR-typ"/>
</dbReference>
<comment type="caution">
    <text evidence="2">The sequence shown here is derived from an EMBL/GenBank/DDBJ whole genome shotgun (WGS) entry which is preliminary data.</text>
</comment>
<proteinExistence type="predicted"/>
<dbReference type="InterPro" id="IPR039422">
    <property type="entry name" value="MarR/SlyA-like"/>
</dbReference>
<evidence type="ECO:0000313" key="2">
    <source>
        <dbReference type="EMBL" id="RRQ79159.1"/>
    </source>
</evidence>
<sequence length="169" mass="17655">MVRGRCPGPWCSTEAPEAARVAAGLGGLLGPLRRVVLRATRNAEGLPDLPEAQLELLRVLSSSPEGLSPGAVATRVRVAPSTVSNLVRAMSAARLVERVRPDHDQRTVVLNASKEALNLLEPVQCRQRPPVGVGQLLHDAGEGRGARPVVGLVTALESGESTPSDSASP</sequence>
<reference evidence="2 3" key="1">
    <citation type="submission" date="2017-10" db="EMBL/GenBank/DDBJ databases">
        <title>Draft genome of actinobacteria isolated from guarana (Paullinia cupana (Mart.) Ducke.</title>
        <authorList>
            <person name="Siqueira K.A."/>
            <person name="Liotti R.G."/>
            <person name="Mendes T.A."/>
            <person name="Soares M.A."/>
        </authorList>
    </citation>
    <scope>NUCLEOTIDE SEQUENCE [LARGE SCALE GENOMIC DNA]</scope>
    <source>
        <strain evidence="2 3">199</strain>
    </source>
</reference>
<dbReference type="PANTHER" id="PTHR33164">
    <property type="entry name" value="TRANSCRIPTIONAL REGULATOR, MARR FAMILY"/>
    <property type="match status" value="1"/>
</dbReference>
<dbReference type="AlphaFoldDB" id="A0A3R8Q6N7"/>
<dbReference type="SUPFAM" id="SSF46785">
    <property type="entry name" value="Winged helix' DNA-binding domain"/>
    <property type="match status" value="1"/>
</dbReference>
<protein>
    <submittedName>
        <fullName evidence="2">ArsR family transcriptional regulator</fullName>
    </submittedName>
</protein>
<dbReference type="InterPro" id="IPR036388">
    <property type="entry name" value="WH-like_DNA-bd_sf"/>
</dbReference>
<gene>
    <name evidence="2" type="ORF">CQW44_34885</name>
</gene>
<dbReference type="RefSeq" id="WP_125215090.1">
    <property type="nucleotide sequence ID" value="NZ_PDES01000019.1"/>
</dbReference>
<dbReference type="Pfam" id="PF12802">
    <property type="entry name" value="MarR_2"/>
    <property type="match status" value="1"/>
</dbReference>